<gene>
    <name evidence="1" type="ORF">S03H2_62536</name>
</gene>
<evidence type="ECO:0000313" key="1">
    <source>
        <dbReference type="EMBL" id="GAH77949.1"/>
    </source>
</evidence>
<dbReference type="AlphaFoldDB" id="X1JI32"/>
<protein>
    <submittedName>
        <fullName evidence="1">Uncharacterized protein</fullName>
    </submittedName>
</protein>
<accession>X1JI32</accession>
<dbReference type="EMBL" id="BARU01040453">
    <property type="protein sequence ID" value="GAH77949.1"/>
    <property type="molecule type" value="Genomic_DNA"/>
</dbReference>
<feature type="non-terminal residue" evidence="1">
    <location>
        <position position="1"/>
    </location>
</feature>
<sequence length="50" mass="6153">RKRLLNYRKSIIDPVKKIEPIEIYTHFDDQKKNLISSGFFEKDFKIKRKK</sequence>
<reference evidence="1" key="1">
    <citation type="journal article" date="2014" name="Front. Microbiol.">
        <title>High frequency of phylogenetically diverse reductive dehalogenase-homologous genes in deep subseafloor sedimentary metagenomes.</title>
        <authorList>
            <person name="Kawai M."/>
            <person name="Futagami T."/>
            <person name="Toyoda A."/>
            <person name="Takaki Y."/>
            <person name="Nishi S."/>
            <person name="Hori S."/>
            <person name="Arai W."/>
            <person name="Tsubouchi T."/>
            <person name="Morono Y."/>
            <person name="Uchiyama I."/>
            <person name="Ito T."/>
            <person name="Fujiyama A."/>
            <person name="Inagaki F."/>
            <person name="Takami H."/>
        </authorList>
    </citation>
    <scope>NUCLEOTIDE SEQUENCE</scope>
    <source>
        <strain evidence="1">Expedition CK06-06</strain>
    </source>
</reference>
<name>X1JI32_9ZZZZ</name>
<organism evidence="1">
    <name type="scientific">marine sediment metagenome</name>
    <dbReference type="NCBI Taxonomy" id="412755"/>
    <lineage>
        <taxon>unclassified sequences</taxon>
        <taxon>metagenomes</taxon>
        <taxon>ecological metagenomes</taxon>
    </lineage>
</organism>
<comment type="caution">
    <text evidence="1">The sequence shown here is derived from an EMBL/GenBank/DDBJ whole genome shotgun (WGS) entry which is preliminary data.</text>
</comment>
<proteinExistence type="predicted"/>